<dbReference type="Proteomes" id="UP000289738">
    <property type="component" value="Chromosome A07"/>
</dbReference>
<keyword evidence="4" id="KW-0460">Magnesium</keyword>
<gene>
    <name evidence="5" type="ORF">Ahy_A07g034514</name>
</gene>
<comment type="function">
    <text evidence="4">Acts as a Mg(2+) transporter. Can also transport other divalent cations such as Fe(2+), Sr(2+), Ba(2+), Mn(2+) and Co(2+) but to a much less extent than Mg(2+).</text>
</comment>
<evidence type="ECO:0000256" key="3">
    <source>
        <dbReference type="ARBA" id="ARBA00023136"/>
    </source>
</evidence>
<dbReference type="InterPro" id="IPR008521">
    <property type="entry name" value="Mg_trans_NIPA"/>
</dbReference>
<evidence type="ECO:0000256" key="4">
    <source>
        <dbReference type="RuleBase" id="RU363078"/>
    </source>
</evidence>
<evidence type="ECO:0000256" key="1">
    <source>
        <dbReference type="ARBA" id="ARBA00022692"/>
    </source>
</evidence>
<comment type="subcellular location">
    <subcellularLocation>
        <location evidence="4">Cell membrane</location>
        <topology evidence="4">Multi-pass membrane protein</topology>
    </subcellularLocation>
    <subcellularLocation>
        <location evidence="4">Early endosome</location>
    </subcellularLocation>
</comment>
<evidence type="ECO:0000313" key="5">
    <source>
        <dbReference type="EMBL" id="RYR48493.1"/>
    </source>
</evidence>
<keyword evidence="4" id="KW-1003">Cell membrane</keyword>
<dbReference type="GO" id="GO:0005886">
    <property type="term" value="C:plasma membrane"/>
    <property type="evidence" value="ECO:0007669"/>
    <property type="project" value="UniProtKB-SubCell"/>
</dbReference>
<evidence type="ECO:0000313" key="6">
    <source>
        <dbReference type="Proteomes" id="UP000289738"/>
    </source>
</evidence>
<keyword evidence="3 4" id="KW-0472">Membrane</keyword>
<keyword evidence="1 4" id="KW-0812">Transmembrane</keyword>
<dbReference type="PANTHER" id="PTHR12570:SF25">
    <property type="entry name" value="MAGNESIUM TRANSPORTER-RELATED"/>
    <property type="match status" value="1"/>
</dbReference>
<dbReference type="GO" id="GO:0015095">
    <property type="term" value="F:magnesium ion transmembrane transporter activity"/>
    <property type="evidence" value="ECO:0007669"/>
    <property type="project" value="UniProtKB-UniRule"/>
</dbReference>
<organism evidence="5 6">
    <name type="scientific">Arachis hypogaea</name>
    <name type="common">Peanut</name>
    <dbReference type="NCBI Taxonomy" id="3818"/>
    <lineage>
        <taxon>Eukaryota</taxon>
        <taxon>Viridiplantae</taxon>
        <taxon>Streptophyta</taxon>
        <taxon>Embryophyta</taxon>
        <taxon>Tracheophyta</taxon>
        <taxon>Spermatophyta</taxon>
        <taxon>Magnoliopsida</taxon>
        <taxon>eudicotyledons</taxon>
        <taxon>Gunneridae</taxon>
        <taxon>Pentapetalae</taxon>
        <taxon>rosids</taxon>
        <taxon>fabids</taxon>
        <taxon>Fabales</taxon>
        <taxon>Fabaceae</taxon>
        <taxon>Papilionoideae</taxon>
        <taxon>50 kb inversion clade</taxon>
        <taxon>dalbergioids sensu lato</taxon>
        <taxon>Dalbergieae</taxon>
        <taxon>Pterocarpus clade</taxon>
        <taxon>Arachis</taxon>
    </lineage>
</organism>
<keyword evidence="4" id="KW-0967">Endosome</keyword>
<dbReference type="STRING" id="3818.A0A445CCB6"/>
<name>A0A445CCB6_ARAHY</name>
<sequence length="122" mass="13961">MRLKRSLLLLFKKFGYWLFNQALDTFNTAVVSPSYYALFTSFTILASAIMFKLCGFITVLSGTIVLHIIREPDPPFSTDLYSPLSLKVTWYIQGNGESWKQKEEDGSPPFNLITVVPQDHFM</sequence>
<feature type="transmembrane region" description="Helical" evidence="4">
    <location>
        <begin position="35"/>
        <end position="60"/>
    </location>
</feature>
<accession>A0A445CCB6</accession>
<dbReference type="GO" id="GO:0005769">
    <property type="term" value="C:early endosome"/>
    <property type="evidence" value="ECO:0007669"/>
    <property type="project" value="UniProtKB-SubCell"/>
</dbReference>
<dbReference type="Pfam" id="PF05653">
    <property type="entry name" value="Mg_trans_NIPA"/>
    <property type="match status" value="1"/>
</dbReference>
<comment type="caution">
    <text evidence="5">The sequence shown here is derived from an EMBL/GenBank/DDBJ whole genome shotgun (WGS) entry which is preliminary data.</text>
</comment>
<dbReference type="AlphaFoldDB" id="A0A445CCB6"/>
<comment type="caution">
    <text evidence="4">Lacks conserved residue(s) required for the propagation of feature annotation.</text>
</comment>
<keyword evidence="6" id="KW-1185">Reference proteome</keyword>
<keyword evidence="4" id="KW-0813">Transport</keyword>
<evidence type="ECO:0000256" key="2">
    <source>
        <dbReference type="ARBA" id="ARBA00022989"/>
    </source>
</evidence>
<comment type="similarity">
    <text evidence="4">Belongs to the NIPA (TC 2.A.7) family.</text>
</comment>
<protein>
    <recommendedName>
        <fullName evidence="4">Probable magnesium transporter</fullName>
    </recommendedName>
</protein>
<comment type="subunit">
    <text evidence="4">Homodimer.</text>
</comment>
<dbReference type="EMBL" id="SDMP01000007">
    <property type="protein sequence ID" value="RYR48493.1"/>
    <property type="molecule type" value="Genomic_DNA"/>
</dbReference>
<keyword evidence="2 4" id="KW-1133">Transmembrane helix</keyword>
<keyword evidence="4" id="KW-0406">Ion transport</keyword>
<dbReference type="PANTHER" id="PTHR12570">
    <property type="match status" value="1"/>
</dbReference>
<proteinExistence type="inferred from homology"/>
<reference evidence="5 6" key="1">
    <citation type="submission" date="2019-01" db="EMBL/GenBank/DDBJ databases">
        <title>Sequencing of cultivated peanut Arachis hypogaea provides insights into genome evolution and oil improvement.</title>
        <authorList>
            <person name="Chen X."/>
        </authorList>
    </citation>
    <scope>NUCLEOTIDE SEQUENCE [LARGE SCALE GENOMIC DNA]</scope>
    <source>
        <strain evidence="6">cv. Fuhuasheng</strain>
        <tissue evidence="5">Leaves</tissue>
    </source>
</reference>